<dbReference type="GO" id="GO:0004557">
    <property type="term" value="F:alpha-galactosidase activity"/>
    <property type="evidence" value="ECO:0007669"/>
    <property type="project" value="UniProtKB-EC"/>
</dbReference>
<dbReference type="AlphaFoldDB" id="A0A853DP41"/>
<dbReference type="GO" id="GO:0016052">
    <property type="term" value="P:carbohydrate catabolic process"/>
    <property type="evidence" value="ECO:0007669"/>
    <property type="project" value="InterPro"/>
</dbReference>
<dbReference type="Proteomes" id="UP000521075">
    <property type="component" value="Unassembled WGS sequence"/>
</dbReference>
<comment type="caution">
    <text evidence="3">The sequence shown here is derived from an EMBL/GenBank/DDBJ whole genome shotgun (WGS) entry which is preliminary data.</text>
</comment>
<evidence type="ECO:0000313" key="4">
    <source>
        <dbReference type="Proteomes" id="UP000521075"/>
    </source>
</evidence>
<gene>
    <name evidence="3" type="ORF">HNR14_001160</name>
</gene>
<evidence type="ECO:0000256" key="1">
    <source>
        <dbReference type="ARBA" id="ARBA00022801"/>
    </source>
</evidence>
<dbReference type="RefSeq" id="WP_179700274.1">
    <property type="nucleotide sequence ID" value="NZ_BAAAHA010000004.1"/>
</dbReference>
<sequence>MTEIDRTTQIDRATEISWGDAALRLIVAVDADGRTRLVSFGPEDPARRPAPFEIALPLVEIVTAQRSKPSGPRFDHTDLGGDLRYVRHSSTVADGIAALEIELRDPLSTLTVSVRYAMRPGSGTVSSSVRIADDGPEPTVVLFVSSAALDDGSWGVADTRIHLADSDWLAEGRWRSGTFTELGEPDVAMAAHGGARPRGCIALAGRGTWSTGAHVPMGALEAPDGRTLLWQVESNGGWRWQLAQNGGADPLGSAPLGTLGLVASGPGDTDHNWSVRLSDGASFTTPVTTIAVSADGFEGALARLTAHRRADRRPYAGDEGLPLIFNDYMNTLMADPTTEKLLPLIDAAGRAGAEIFVVDAGWYTDEQGWWDTVGGWVASTRRFPGGFDRVMDAIRDAGMTPGLWLEPEVVGVNSPVARELPDAAFYTRHGVRLVDNGRYQLDFRHPAVIERMDGVLDRLIADHGIGYVKFDYNIDPEPGTDQGADSPGAGLYDATAAYLDWIDGLHTRHPRLIVEDCASGGMRADWRTVSHFALLSTSDQQDALRCVPVAASATTLVPPEQAGVWSYPEHGMSPGVATVTLANSVLARPILSGHLDRLDETEFARLREYVAAHKRVRGSLGRLHPTWPIGLPGWEDAWAAAGLVGAEEAYLTVWRRDAASPDVLELPAARLLAGVTGDEPVRIERVFPADSSATVSLDAGTLTIALDAPSAVVLRFSRGL</sequence>
<proteinExistence type="predicted"/>
<dbReference type="SUPFAM" id="SSF51445">
    <property type="entry name" value="(Trans)glycosidases"/>
    <property type="match status" value="1"/>
</dbReference>
<dbReference type="InterPro" id="IPR017853">
    <property type="entry name" value="GH"/>
</dbReference>
<dbReference type="EC" id="3.2.1.22" evidence="3"/>
<keyword evidence="2 3" id="KW-0326">Glycosidase</keyword>
<dbReference type="InterPro" id="IPR038417">
    <property type="entry name" value="Alpga-gal_N_sf"/>
</dbReference>
<organism evidence="3 4">
    <name type="scientific">Leifsonia naganoensis</name>
    <dbReference type="NCBI Taxonomy" id="150025"/>
    <lineage>
        <taxon>Bacteria</taxon>
        <taxon>Bacillati</taxon>
        <taxon>Actinomycetota</taxon>
        <taxon>Actinomycetes</taxon>
        <taxon>Micrococcales</taxon>
        <taxon>Microbacteriaceae</taxon>
        <taxon>Leifsonia</taxon>
    </lineage>
</organism>
<dbReference type="Gene3D" id="2.70.98.60">
    <property type="entry name" value="alpha-galactosidase from lactobacil brevis"/>
    <property type="match status" value="1"/>
</dbReference>
<accession>A0A853DP41</accession>
<dbReference type="InterPro" id="IPR013785">
    <property type="entry name" value="Aldolase_TIM"/>
</dbReference>
<evidence type="ECO:0000256" key="2">
    <source>
        <dbReference type="ARBA" id="ARBA00023295"/>
    </source>
</evidence>
<dbReference type="CDD" id="cd14791">
    <property type="entry name" value="GH36"/>
    <property type="match status" value="1"/>
</dbReference>
<name>A0A853DP41_9MICO</name>
<evidence type="ECO:0000313" key="3">
    <source>
        <dbReference type="EMBL" id="NYK09279.1"/>
    </source>
</evidence>
<dbReference type="PANTHER" id="PTHR43053">
    <property type="entry name" value="GLYCOSIDASE FAMILY 31"/>
    <property type="match status" value="1"/>
</dbReference>
<reference evidence="3 4" key="1">
    <citation type="submission" date="2020-07" db="EMBL/GenBank/DDBJ databases">
        <title>Sequencing the genomes of 1000 actinobacteria strains.</title>
        <authorList>
            <person name="Klenk H.-P."/>
        </authorList>
    </citation>
    <scope>NUCLEOTIDE SEQUENCE [LARGE SCALE GENOMIC DNA]</scope>
    <source>
        <strain evidence="3 4">DSM 15166</strain>
    </source>
</reference>
<dbReference type="InterPro" id="IPR050985">
    <property type="entry name" value="Alpha-glycosidase_related"/>
</dbReference>
<dbReference type="Pfam" id="PF02065">
    <property type="entry name" value="Melibiase"/>
    <property type="match status" value="1"/>
</dbReference>
<keyword evidence="4" id="KW-1185">Reference proteome</keyword>
<dbReference type="PRINTS" id="PR00743">
    <property type="entry name" value="GLHYDRLASE36"/>
</dbReference>
<dbReference type="Gene3D" id="3.20.20.70">
    <property type="entry name" value="Aldolase class I"/>
    <property type="match status" value="1"/>
</dbReference>
<keyword evidence="1 3" id="KW-0378">Hydrolase</keyword>
<dbReference type="EMBL" id="JACCHJ010000001">
    <property type="protein sequence ID" value="NYK09279.1"/>
    <property type="molecule type" value="Genomic_DNA"/>
</dbReference>
<protein>
    <submittedName>
        <fullName evidence="3">Alpha-galactosidase</fullName>
        <ecNumber evidence="3">3.2.1.22</ecNumber>
    </submittedName>
</protein>
<dbReference type="PANTHER" id="PTHR43053:SF3">
    <property type="entry name" value="ALPHA-GALACTOSIDASE C-RELATED"/>
    <property type="match status" value="1"/>
</dbReference>
<dbReference type="InterPro" id="IPR002252">
    <property type="entry name" value="Glyco_hydro_36"/>
</dbReference>